<name>F9WNR1_TRYVY</name>
<dbReference type="SUPFAM" id="SSF56712">
    <property type="entry name" value="Prokaryotic type I DNA topoisomerase"/>
    <property type="match status" value="1"/>
</dbReference>
<dbReference type="InterPro" id="IPR023405">
    <property type="entry name" value="Topo_IA_core_domain"/>
</dbReference>
<dbReference type="Gene3D" id="2.70.20.10">
    <property type="entry name" value="Topoisomerase I, domain 3"/>
    <property type="match status" value="1"/>
</dbReference>
<dbReference type="SMART" id="SM00436">
    <property type="entry name" value="TOP1Bc"/>
    <property type="match status" value="1"/>
</dbReference>
<dbReference type="PANTHER" id="PTHR11390:SF21">
    <property type="entry name" value="DNA TOPOISOMERASE 3-ALPHA"/>
    <property type="match status" value="1"/>
</dbReference>
<dbReference type="PRINTS" id="PR00417">
    <property type="entry name" value="PRTPISMRASEI"/>
</dbReference>
<dbReference type="GO" id="GO:0006281">
    <property type="term" value="P:DNA repair"/>
    <property type="evidence" value="ECO:0007669"/>
    <property type="project" value="TreeGrafter"/>
</dbReference>
<evidence type="ECO:0000256" key="9">
    <source>
        <dbReference type="RuleBase" id="RU362092"/>
    </source>
</evidence>
<dbReference type="InterPro" id="IPR013497">
    <property type="entry name" value="Topo_IA_cen"/>
</dbReference>
<organism evidence="12 13">
    <name type="scientific">Trypanosoma vivax (strain Y486)</name>
    <dbReference type="NCBI Taxonomy" id="1055687"/>
    <lineage>
        <taxon>Eukaryota</taxon>
        <taxon>Discoba</taxon>
        <taxon>Euglenozoa</taxon>
        <taxon>Kinetoplastea</taxon>
        <taxon>Metakinetoplastina</taxon>
        <taxon>Trypanosomatida</taxon>
        <taxon>Trypanosomatidae</taxon>
        <taxon>Trypanosoma</taxon>
        <taxon>Duttonella</taxon>
    </lineage>
</organism>
<dbReference type="GO" id="GO:0003677">
    <property type="term" value="F:DNA binding"/>
    <property type="evidence" value="ECO:0007669"/>
    <property type="project" value="UniProtKB-KW"/>
</dbReference>
<keyword evidence="8 9" id="KW-0413">Isomerase</keyword>
<proteinExistence type="inferred from homology"/>
<dbReference type="Gene3D" id="3.40.50.140">
    <property type="match status" value="1"/>
</dbReference>
<dbReference type="EMBL" id="CAEX01002810">
    <property type="protein sequence ID" value="CCD19182.1"/>
    <property type="molecule type" value="Genomic_DNA"/>
</dbReference>
<dbReference type="InterPro" id="IPR006171">
    <property type="entry name" value="TOPRIM_dom"/>
</dbReference>
<dbReference type="Pfam" id="PF01751">
    <property type="entry name" value="Toprim"/>
    <property type="match status" value="1"/>
</dbReference>
<dbReference type="Pfam" id="PF01131">
    <property type="entry name" value="Topoisom_bac"/>
    <property type="match status" value="1"/>
</dbReference>
<comment type="catalytic activity">
    <reaction evidence="1 9">
        <text>ATP-independent breakage of single-stranded DNA, followed by passage and rejoining.</text>
        <dbReference type="EC" id="5.6.2.1"/>
    </reaction>
</comment>
<keyword evidence="5" id="KW-0862">Zinc</keyword>
<dbReference type="InterPro" id="IPR013824">
    <property type="entry name" value="Topo_IA_cen_sub1"/>
</dbReference>
<evidence type="ECO:0000256" key="8">
    <source>
        <dbReference type="ARBA" id="ARBA00023235"/>
    </source>
</evidence>
<keyword evidence="6 9" id="KW-0799">Topoisomerase</keyword>
<accession>F9WNR1</accession>
<evidence type="ECO:0000256" key="4">
    <source>
        <dbReference type="ARBA" id="ARBA00022771"/>
    </source>
</evidence>
<keyword evidence="4" id="KW-0479">Metal-binding</keyword>
<dbReference type="PROSITE" id="PS52039">
    <property type="entry name" value="TOPO_IA_2"/>
    <property type="match status" value="1"/>
</dbReference>
<dbReference type="InterPro" id="IPR013825">
    <property type="entry name" value="Topo_IA_cen_sub2"/>
</dbReference>
<evidence type="ECO:0000256" key="7">
    <source>
        <dbReference type="ARBA" id="ARBA00023125"/>
    </source>
</evidence>
<dbReference type="Gene3D" id="1.10.460.10">
    <property type="entry name" value="Topoisomerase I, domain 2"/>
    <property type="match status" value="1"/>
</dbReference>
<dbReference type="InterPro" id="IPR013826">
    <property type="entry name" value="Topo_IA_cen_sub3"/>
</dbReference>
<evidence type="ECO:0000313" key="13">
    <source>
        <dbReference type="Proteomes" id="UP000009027"/>
    </source>
</evidence>
<protein>
    <recommendedName>
        <fullName evidence="3 9">DNA topoisomerase</fullName>
        <ecNumber evidence="3 9">5.6.2.1</ecNumber>
    </recommendedName>
</protein>
<feature type="domain" description="Toprim" evidence="10">
    <location>
        <begin position="1"/>
        <end position="96"/>
    </location>
</feature>
<dbReference type="Gene3D" id="3.30.65.10">
    <property type="entry name" value="Bacterial Topoisomerase I, domain 1"/>
    <property type="match status" value="1"/>
</dbReference>
<dbReference type="GO" id="GO:0031422">
    <property type="term" value="C:RecQ family helicase-topoisomerase III complex"/>
    <property type="evidence" value="ECO:0007669"/>
    <property type="project" value="TreeGrafter"/>
</dbReference>
<dbReference type="GO" id="GO:0008270">
    <property type="term" value="F:zinc ion binding"/>
    <property type="evidence" value="ECO:0007669"/>
    <property type="project" value="UniProtKB-KW"/>
</dbReference>
<sequence length="803" mass="89497">MVCTSVAGHLTNDDFPAQTKNWSSFPPLDLFTVGITKHVKPELEQVKRNLESLGRQSTTLALWMDCDREGENICFEVMSVVQTVNRQIEVCRAHFPTLTRGDLFTAVHNLKTLKKALSDAVEARQEIDLRIGAVFSRFQTIKFRDMFRDMPRVLNFGPCQIPTLGFVVRRSWDQRGFVPEEYFTLALHHRQTVFSSCPGSMYDQIAATLVLEAIQESASEKPEAEVTEGVQRPNRRHPPVQLATVVLQKLAATHLRISSEKCMMWGGVSLYQEGYVSYPRTETDSFSLTDNELLETAGLQSGNSEVGQYVSAMLGDRQNRFRRPLRGGHDDKAHLPIYPTKLMPSSNDPRMPLYNLIVRHFLACVSPDAVAATTSVTAVFGEEKFTTSGTAVLERGWLEVYPYERWHSTCIPAYKRGERFTPTAVNLERHRTTPPSNPTEANLIALMDKHGIGTDATIAQHIKTVLDREYVKREGTSLVPTTLGNALASAYEAVGLVSLLQPQLRAQMELAMADIATGKATKEEVVGAAVHLYREIFQKLCGKHREMCNELQSHLTTVSQPSTLIGSVSTGTVVRRGLARCGECNGLMDLVEQSAGERDIWLVRCATCARRHRVPSGRHNQLDLHEQLCVLCGYGVISVRNTEKQTNYTVCVHCFTSPPSGSADMESLAEFRCFQCVADCPLAKGLENISIAQCRSCMGNDMPLRQSQNGVFLSCRGYPSCTFSVNLPRAKRIRPVPEGRCASCSALLLQFEFGGMQTVPGVMEGEHMCVFCDVLLQEYVTVKGGIHRKNPVFQYRARKNSSR</sequence>
<dbReference type="GO" id="GO:0006310">
    <property type="term" value="P:DNA recombination"/>
    <property type="evidence" value="ECO:0007669"/>
    <property type="project" value="TreeGrafter"/>
</dbReference>
<evidence type="ECO:0000259" key="10">
    <source>
        <dbReference type="PROSITE" id="PS50880"/>
    </source>
</evidence>
<dbReference type="GO" id="GO:0003917">
    <property type="term" value="F:DNA topoisomerase type I (single strand cut, ATP-independent) activity"/>
    <property type="evidence" value="ECO:0007669"/>
    <property type="project" value="UniProtKB-EC"/>
</dbReference>
<reference evidence="12 13" key="1">
    <citation type="journal article" date="2012" name="Proc. Natl. Acad. Sci. U.S.A.">
        <title>Antigenic diversity is generated by distinct evolutionary mechanisms in African trypanosome species.</title>
        <authorList>
            <person name="Jackson A.P."/>
            <person name="Berry A."/>
            <person name="Aslett M."/>
            <person name="Allison H.C."/>
            <person name="Burton P."/>
            <person name="Vavrova-Anderson J."/>
            <person name="Brown R."/>
            <person name="Browne H."/>
            <person name="Corton N."/>
            <person name="Hauser H."/>
            <person name="Gamble J."/>
            <person name="Gilderthorp R."/>
            <person name="Marcello L."/>
            <person name="McQuillan J."/>
            <person name="Otto T.D."/>
            <person name="Quail M.A."/>
            <person name="Sanders M.J."/>
            <person name="van Tonder A."/>
            <person name="Ginger M.L."/>
            <person name="Field M.C."/>
            <person name="Barry J.D."/>
            <person name="Hertz-Fowler C."/>
            <person name="Berriman M."/>
        </authorList>
    </citation>
    <scope>NUCLEOTIDE SEQUENCE</scope>
    <source>
        <strain evidence="12 13">Y486</strain>
    </source>
</reference>
<dbReference type="EC" id="5.6.2.1" evidence="3 9"/>
<dbReference type="Proteomes" id="UP000009027">
    <property type="component" value="Unassembled WGS sequence"/>
</dbReference>
<keyword evidence="4" id="KW-0863">Zinc-finger</keyword>
<comment type="function">
    <text evidence="9">Introduces a single-strand break via transesterification at a target site in duplex DNA. Releases the supercoiling and torsional tension of DNA introduced during the DNA replication and transcription by transiently cleaving and rejoining one strand of the DNA duplex. The scissile phosphodiester is attacked by the catalytic tyrosine of the enzyme, resulting in the formation of a DNA-(5'-phosphotyrosyl)-enzyme intermediate and the expulsion of a 3'-OH DNA strand.</text>
</comment>
<dbReference type="InterPro" id="IPR003601">
    <property type="entry name" value="Topo_IA_2"/>
</dbReference>
<gene>
    <name evidence="12" type="ORF">TvY486_0018770</name>
</gene>
<dbReference type="PROSITE" id="PS50880">
    <property type="entry name" value="TOPRIM"/>
    <property type="match status" value="1"/>
</dbReference>
<dbReference type="GO" id="GO:0006265">
    <property type="term" value="P:DNA topological change"/>
    <property type="evidence" value="ECO:0007669"/>
    <property type="project" value="InterPro"/>
</dbReference>
<dbReference type="InterPro" id="IPR013498">
    <property type="entry name" value="Topo_IA_Znf"/>
</dbReference>
<dbReference type="InterPro" id="IPR000380">
    <property type="entry name" value="Topo_IA"/>
</dbReference>
<dbReference type="CDD" id="cd00186">
    <property type="entry name" value="TOP1Ac"/>
    <property type="match status" value="1"/>
</dbReference>
<dbReference type="PANTHER" id="PTHR11390">
    <property type="entry name" value="PROKARYOTIC DNA TOPOISOMERASE"/>
    <property type="match status" value="1"/>
</dbReference>
<dbReference type="Gene3D" id="1.10.290.10">
    <property type="entry name" value="Topoisomerase I, domain 4"/>
    <property type="match status" value="1"/>
</dbReference>
<evidence type="ECO:0000256" key="1">
    <source>
        <dbReference type="ARBA" id="ARBA00000213"/>
    </source>
</evidence>
<dbReference type="GO" id="GO:0005634">
    <property type="term" value="C:nucleus"/>
    <property type="evidence" value="ECO:0007669"/>
    <property type="project" value="TreeGrafter"/>
</dbReference>
<dbReference type="InterPro" id="IPR003602">
    <property type="entry name" value="Topo_IA_DNA-bd_dom"/>
</dbReference>
<evidence type="ECO:0000256" key="6">
    <source>
        <dbReference type="ARBA" id="ARBA00023029"/>
    </source>
</evidence>
<keyword evidence="7 9" id="KW-0238">DNA-binding</keyword>
<keyword evidence="13" id="KW-1185">Reference proteome</keyword>
<evidence type="ECO:0000256" key="5">
    <source>
        <dbReference type="ARBA" id="ARBA00022833"/>
    </source>
</evidence>
<evidence type="ECO:0000256" key="2">
    <source>
        <dbReference type="ARBA" id="ARBA00009446"/>
    </source>
</evidence>
<feature type="domain" description="Topo IA-type catalytic" evidence="11">
    <location>
        <begin position="114"/>
        <end position="537"/>
    </location>
</feature>
<dbReference type="SMART" id="SM00437">
    <property type="entry name" value="TOP1Ac"/>
    <property type="match status" value="1"/>
</dbReference>
<evidence type="ECO:0000259" key="11">
    <source>
        <dbReference type="PROSITE" id="PS52039"/>
    </source>
</evidence>
<comment type="similarity">
    <text evidence="2 9">Belongs to the type IA topoisomerase family.</text>
</comment>
<dbReference type="AlphaFoldDB" id="F9WNR1"/>
<dbReference type="Pfam" id="PF01396">
    <property type="entry name" value="Zn_ribbon_Top1"/>
    <property type="match status" value="1"/>
</dbReference>
<evidence type="ECO:0000313" key="12">
    <source>
        <dbReference type="EMBL" id="CCD19182.1"/>
    </source>
</evidence>
<evidence type="ECO:0000256" key="3">
    <source>
        <dbReference type="ARBA" id="ARBA00012891"/>
    </source>
</evidence>